<dbReference type="EMBL" id="BAABIA010000008">
    <property type="protein sequence ID" value="GAA5145519.1"/>
    <property type="molecule type" value="Genomic_DNA"/>
</dbReference>
<evidence type="ECO:0000313" key="1">
    <source>
        <dbReference type="EMBL" id="GAA5145519.1"/>
    </source>
</evidence>
<dbReference type="RefSeq" id="WP_345737903.1">
    <property type="nucleotide sequence ID" value="NZ_BAABIA010000008.1"/>
</dbReference>
<keyword evidence="2" id="KW-1185">Reference proteome</keyword>
<dbReference type="InterPro" id="IPR041055">
    <property type="entry name" value="Kinase-PolyVal"/>
</dbReference>
<evidence type="ECO:0000313" key="2">
    <source>
        <dbReference type="Proteomes" id="UP001499852"/>
    </source>
</evidence>
<accession>A0ABP9PF07</accession>
<sequence>MELKPAHLPKGFGQTRGSEHEVWLSDDKLRVIKATHAGEFGRKFGPDRFATLGEYLERIRLLNEEFAVGWQIEGICGEGRSQRIITSQPAYHGKPPTLTEIRQFMLERSFKLHKTRFGDAWFRKEDGLLISDAEPKNAALTTNGIMPFDFLITRPALELLKTALIQ</sequence>
<dbReference type="Pfam" id="PF18762">
    <property type="entry name" value="Kinase-PolyVal"/>
    <property type="match status" value="1"/>
</dbReference>
<name>A0ABP9PF07_9BACT</name>
<gene>
    <name evidence="1" type="ORF">GCM10023213_37220</name>
</gene>
<comment type="caution">
    <text evidence="1">The sequence shown here is derived from an EMBL/GenBank/DDBJ whole genome shotgun (WGS) entry which is preliminary data.</text>
</comment>
<organism evidence="1 2">
    <name type="scientific">Prosthecobacter algae</name>
    <dbReference type="NCBI Taxonomy" id="1144682"/>
    <lineage>
        <taxon>Bacteria</taxon>
        <taxon>Pseudomonadati</taxon>
        <taxon>Verrucomicrobiota</taxon>
        <taxon>Verrucomicrobiia</taxon>
        <taxon>Verrucomicrobiales</taxon>
        <taxon>Verrucomicrobiaceae</taxon>
        <taxon>Prosthecobacter</taxon>
    </lineage>
</organism>
<reference evidence="2" key="1">
    <citation type="journal article" date="2019" name="Int. J. Syst. Evol. Microbiol.">
        <title>The Global Catalogue of Microorganisms (GCM) 10K type strain sequencing project: providing services to taxonomists for standard genome sequencing and annotation.</title>
        <authorList>
            <consortium name="The Broad Institute Genomics Platform"/>
            <consortium name="The Broad Institute Genome Sequencing Center for Infectious Disease"/>
            <person name="Wu L."/>
            <person name="Ma J."/>
        </authorList>
    </citation>
    <scope>NUCLEOTIDE SEQUENCE [LARGE SCALE GENOMIC DNA]</scope>
    <source>
        <strain evidence="2">JCM 18053</strain>
    </source>
</reference>
<dbReference type="Proteomes" id="UP001499852">
    <property type="component" value="Unassembled WGS sequence"/>
</dbReference>
<protein>
    <submittedName>
        <fullName evidence="1">Uncharacterized protein</fullName>
    </submittedName>
</protein>
<proteinExistence type="predicted"/>